<dbReference type="GO" id="GO:0016818">
    <property type="term" value="F:hydrolase activity, acting on acid anhydrides, in phosphorus-containing anhydrides"/>
    <property type="evidence" value="ECO:0007669"/>
    <property type="project" value="InterPro"/>
</dbReference>
<dbReference type="SMART" id="SM00488">
    <property type="entry name" value="DEXDc2"/>
    <property type="match status" value="1"/>
</dbReference>
<dbReference type="STRING" id="1076872.G8ZR57"/>
<keyword evidence="15" id="KW-0539">Nucleus</keyword>
<evidence type="ECO:0000256" key="16">
    <source>
        <dbReference type="ARBA" id="ARBA00023306"/>
    </source>
</evidence>
<evidence type="ECO:0000256" key="9">
    <source>
        <dbReference type="ARBA" id="ARBA00022806"/>
    </source>
</evidence>
<keyword evidence="9" id="KW-0347">Helicase</keyword>
<dbReference type="AlphaFoldDB" id="G8ZR57"/>
<evidence type="ECO:0000256" key="13">
    <source>
        <dbReference type="ARBA" id="ARBA00023125"/>
    </source>
</evidence>
<dbReference type="Gene3D" id="3.40.50.300">
    <property type="entry name" value="P-loop containing nucleotide triphosphate hydrolases"/>
    <property type="match status" value="3"/>
</dbReference>
<dbReference type="eggNOG" id="KOG1133">
    <property type="taxonomic scope" value="Eukaryota"/>
</dbReference>
<name>G8ZR57_TORDE</name>
<dbReference type="GO" id="GO:0051536">
    <property type="term" value="F:iron-sulfur cluster binding"/>
    <property type="evidence" value="ECO:0007669"/>
    <property type="project" value="UniProtKB-KW"/>
</dbReference>
<evidence type="ECO:0000256" key="2">
    <source>
        <dbReference type="ARBA" id="ARBA00004123"/>
    </source>
</evidence>
<evidence type="ECO:0000256" key="12">
    <source>
        <dbReference type="ARBA" id="ARBA00023014"/>
    </source>
</evidence>
<dbReference type="InterPro" id="IPR027417">
    <property type="entry name" value="P-loop_NTPase"/>
</dbReference>
<dbReference type="InParanoid" id="G8ZR57"/>
<evidence type="ECO:0000256" key="10">
    <source>
        <dbReference type="ARBA" id="ARBA00022840"/>
    </source>
</evidence>
<dbReference type="InterPro" id="IPR006554">
    <property type="entry name" value="Helicase-like_DEXD_c2"/>
</dbReference>
<keyword evidence="8" id="KW-0378">Hydrolase</keyword>
<comment type="function">
    <text evidence="21">ATP-dependent DNA helicase important for chromosome transmission and normal cell cycle progression in G(2)/M. May have a role in changing DNA topology to allow the loading of proteins involved in maintaining sister chromatid cohesion in the vicinity of the centromeres. Has a specific role in chromosome segregation during meiosis II.</text>
</comment>
<dbReference type="GO" id="GO:0045005">
    <property type="term" value="P:DNA-templated DNA replication maintenance of fidelity"/>
    <property type="evidence" value="ECO:0007669"/>
    <property type="project" value="EnsemblFungi"/>
</dbReference>
<dbReference type="GO" id="GO:0035861">
    <property type="term" value="C:site of double-strand break"/>
    <property type="evidence" value="ECO:0007669"/>
    <property type="project" value="EnsemblFungi"/>
</dbReference>
<accession>G8ZR57</accession>
<keyword evidence="13" id="KW-0238">DNA-binding</keyword>
<protein>
    <recommendedName>
        <fullName evidence="5">ATP-dependent DNA helicase CHL1</fullName>
        <ecNumber evidence="18">5.6.2.3</ecNumber>
    </recommendedName>
    <alternativeName>
        <fullName evidence="4">ATP-dependent DNA helicase chl1</fullName>
    </alternativeName>
    <alternativeName>
        <fullName evidence="17">Chromosome loss protein 1</fullName>
    </alternativeName>
    <alternativeName>
        <fullName evidence="19 20">DNA 5'-3' helicase CHL1</fullName>
    </alternativeName>
</protein>
<dbReference type="SMART" id="SM00491">
    <property type="entry name" value="HELICc2"/>
    <property type="match status" value="1"/>
</dbReference>
<comment type="similarity">
    <text evidence="3">Belongs to the DEAD box helicase family. DEAH subfamily. DDX11/CHL1 sub-subfamily.</text>
</comment>
<evidence type="ECO:0000256" key="11">
    <source>
        <dbReference type="ARBA" id="ARBA00023004"/>
    </source>
</evidence>
<evidence type="ECO:0000313" key="25">
    <source>
        <dbReference type="Proteomes" id="UP000005627"/>
    </source>
</evidence>
<dbReference type="PANTHER" id="PTHR11472:SF41">
    <property type="entry name" value="ATP-DEPENDENT DNA HELICASE DDX11-RELATED"/>
    <property type="match status" value="1"/>
</dbReference>
<dbReference type="PANTHER" id="PTHR11472">
    <property type="entry name" value="DNA REPAIR DEAD HELICASE RAD3/XP-D SUBFAMILY MEMBER"/>
    <property type="match status" value="1"/>
</dbReference>
<dbReference type="KEGG" id="tdl:TDEL_0C01100"/>
<dbReference type="GO" id="GO:0003677">
    <property type="term" value="F:DNA binding"/>
    <property type="evidence" value="ECO:0007669"/>
    <property type="project" value="UniProtKB-KW"/>
</dbReference>
<dbReference type="Pfam" id="PF06733">
    <property type="entry name" value="DEAD_2"/>
    <property type="match status" value="1"/>
</dbReference>
<evidence type="ECO:0000256" key="22">
    <source>
        <dbReference type="ARBA" id="ARBA00048954"/>
    </source>
</evidence>
<dbReference type="GO" id="GO:0007064">
    <property type="term" value="P:mitotic sister chromatid cohesion"/>
    <property type="evidence" value="ECO:0007669"/>
    <property type="project" value="EnsemblFungi"/>
</dbReference>
<dbReference type="InterPro" id="IPR010614">
    <property type="entry name" value="RAD3-like_helicase_DEAD"/>
</dbReference>
<evidence type="ECO:0000256" key="18">
    <source>
        <dbReference type="ARBA" id="ARBA00044969"/>
    </source>
</evidence>
<gene>
    <name evidence="24" type="primary">TDEL0C01100</name>
    <name evidence="24" type="ORF">TDEL_0C01100</name>
</gene>
<dbReference type="GO" id="GO:0043139">
    <property type="term" value="F:5'-3' DNA helicase activity"/>
    <property type="evidence" value="ECO:0007669"/>
    <property type="project" value="UniProtKB-EC"/>
</dbReference>
<dbReference type="Proteomes" id="UP000005627">
    <property type="component" value="Chromosome 3"/>
</dbReference>
<dbReference type="HOGENOM" id="CLU_006515_2_0_1"/>
<evidence type="ECO:0000256" key="8">
    <source>
        <dbReference type="ARBA" id="ARBA00022801"/>
    </source>
</evidence>
<dbReference type="FunFam" id="3.40.50.300:FF:001372">
    <property type="entry name" value="ATP-dependent DNA helicase chl1"/>
    <property type="match status" value="1"/>
</dbReference>
<evidence type="ECO:0000259" key="23">
    <source>
        <dbReference type="PROSITE" id="PS51193"/>
    </source>
</evidence>
<evidence type="ECO:0000256" key="17">
    <source>
        <dbReference type="ARBA" id="ARBA00029709"/>
    </source>
</evidence>
<keyword evidence="11" id="KW-0408">Iron</keyword>
<evidence type="ECO:0000256" key="3">
    <source>
        <dbReference type="ARBA" id="ARBA00008435"/>
    </source>
</evidence>
<evidence type="ECO:0000256" key="5">
    <source>
        <dbReference type="ARBA" id="ARBA00017386"/>
    </source>
</evidence>
<keyword evidence="25" id="KW-1185">Reference proteome</keyword>
<dbReference type="GO" id="GO:0034085">
    <property type="term" value="P:establishment of sister chromatid cohesion"/>
    <property type="evidence" value="ECO:0007669"/>
    <property type="project" value="EnsemblFungi"/>
</dbReference>
<dbReference type="SUPFAM" id="SSF52540">
    <property type="entry name" value="P-loop containing nucleoside triphosphate hydrolases"/>
    <property type="match status" value="1"/>
</dbReference>
<comment type="cofactor">
    <cofactor evidence="1">
        <name>[4Fe-4S] cluster</name>
        <dbReference type="ChEBI" id="CHEBI:49883"/>
    </cofactor>
</comment>
<keyword evidence="16" id="KW-0131">Cell cycle</keyword>
<evidence type="ECO:0000256" key="19">
    <source>
        <dbReference type="ARBA" id="ARBA00044998"/>
    </source>
</evidence>
<keyword evidence="14" id="KW-0413">Isomerase</keyword>
<dbReference type="GO" id="GO:0036297">
    <property type="term" value="P:interstrand cross-link repair"/>
    <property type="evidence" value="ECO:0007669"/>
    <property type="project" value="EnsemblFungi"/>
</dbReference>
<evidence type="ECO:0000313" key="24">
    <source>
        <dbReference type="EMBL" id="CCE90999.1"/>
    </source>
</evidence>
<dbReference type="GO" id="GO:0046872">
    <property type="term" value="F:metal ion binding"/>
    <property type="evidence" value="ECO:0007669"/>
    <property type="project" value="UniProtKB-KW"/>
</dbReference>
<organism evidence="24 25">
    <name type="scientific">Torulaspora delbrueckii</name>
    <name type="common">Yeast</name>
    <name type="synonym">Candida colliculosa</name>
    <dbReference type="NCBI Taxonomy" id="4950"/>
    <lineage>
        <taxon>Eukaryota</taxon>
        <taxon>Fungi</taxon>
        <taxon>Dikarya</taxon>
        <taxon>Ascomycota</taxon>
        <taxon>Saccharomycotina</taxon>
        <taxon>Saccharomycetes</taxon>
        <taxon>Saccharomycetales</taxon>
        <taxon>Saccharomycetaceae</taxon>
        <taxon>Torulaspora</taxon>
    </lineage>
</organism>
<comment type="subcellular location">
    <subcellularLocation>
        <location evidence="2">Nucleus</location>
    </subcellularLocation>
</comment>
<evidence type="ECO:0000256" key="6">
    <source>
        <dbReference type="ARBA" id="ARBA00022723"/>
    </source>
</evidence>
<feature type="domain" description="Helicase ATP-binding" evidence="23">
    <location>
        <begin position="2"/>
        <end position="415"/>
    </location>
</feature>
<evidence type="ECO:0000256" key="1">
    <source>
        <dbReference type="ARBA" id="ARBA00001966"/>
    </source>
</evidence>
<dbReference type="Pfam" id="PF13307">
    <property type="entry name" value="Helicase_C_2"/>
    <property type="match status" value="1"/>
</dbReference>
<keyword evidence="7" id="KW-0547">Nucleotide-binding</keyword>
<evidence type="ECO:0000256" key="15">
    <source>
        <dbReference type="ARBA" id="ARBA00023242"/>
    </source>
</evidence>
<proteinExistence type="inferred from homology"/>
<keyword evidence="6" id="KW-0479">Metal-binding</keyword>
<dbReference type="GO" id="GO:0005634">
    <property type="term" value="C:nucleus"/>
    <property type="evidence" value="ECO:0007669"/>
    <property type="project" value="UniProtKB-SubCell"/>
</dbReference>
<dbReference type="InterPro" id="IPR006555">
    <property type="entry name" value="ATP-dep_Helicase_C"/>
</dbReference>
<dbReference type="EC" id="5.6.2.3" evidence="18"/>
<reference evidence="24 25" key="1">
    <citation type="journal article" date="2011" name="Proc. Natl. Acad. Sci. U.S.A.">
        <title>Evolutionary erosion of yeast sex chromosomes by mating-type switching accidents.</title>
        <authorList>
            <person name="Gordon J.L."/>
            <person name="Armisen D."/>
            <person name="Proux-Wera E."/>
            <person name="Oheigeartaigh S.S."/>
            <person name="Byrne K.P."/>
            <person name="Wolfe K.H."/>
        </authorList>
    </citation>
    <scope>NUCLEOTIDE SEQUENCE [LARGE SCALE GENOMIC DNA]</scope>
    <source>
        <strain evidence="25">ATCC 10662 / CBS 1146 / NBRC 0425 / NCYC 2629 / NRRL Y-866</strain>
    </source>
</reference>
<keyword evidence="10" id="KW-0067">ATP-binding</keyword>
<dbReference type="GO" id="GO:0031571">
    <property type="term" value="P:mitotic G1 DNA damage checkpoint signaling"/>
    <property type="evidence" value="ECO:0007669"/>
    <property type="project" value="EnsemblFungi"/>
</dbReference>
<dbReference type="InterPro" id="IPR013020">
    <property type="entry name" value="Rad3/Chl1-like"/>
</dbReference>
<comment type="catalytic activity">
    <reaction evidence="22">
        <text>ATP + H2O = ADP + phosphate + H(+)</text>
        <dbReference type="Rhea" id="RHEA:13065"/>
        <dbReference type="ChEBI" id="CHEBI:15377"/>
        <dbReference type="ChEBI" id="CHEBI:15378"/>
        <dbReference type="ChEBI" id="CHEBI:30616"/>
        <dbReference type="ChEBI" id="CHEBI:43474"/>
        <dbReference type="ChEBI" id="CHEBI:456216"/>
        <dbReference type="EC" id="5.6.2.3"/>
    </reaction>
</comment>
<dbReference type="InterPro" id="IPR014013">
    <property type="entry name" value="Helic_SF1/SF2_ATP-bd_DinG/Rad3"/>
</dbReference>
<dbReference type="GO" id="GO:0000785">
    <property type="term" value="C:chromatin"/>
    <property type="evidence" value="ECO:0007669"/>
    <property type="project" value="EnsemblFungi"/>
</dbReference>
<dbReference type="GO" id="GO:0005524">
    <property type="term" value="F:ATP binding"/>
    <property type="evidence" value="ECO:0007669"/>
    <property type="project" value="UniProtKB-KW"/>
</dbReference>
<sequence>MGKESFNHPYEPYGIQLELMQCIYDTLSLGKKLAILESPTGTGKTLSLICSVVTWLRQNKADLVASGGHNVGGLSGSESDDDEPDWVNDAFKTSVLDAKMQKLREYEVYLGQLGVGSKPTSLEAANEPRKRRKRVEVSLDESDFLPQAYVSDSEEKDELVGERNRSLLAQEVSGLLAKLDHSKGSERDPIESQNPVKIYYASRTHSQLNQFASQLRLPSFPSSFADQQVPAERLKYVPLASRKQLCINENVKKWKTVDAINDACADLLKSKKGCPYHQPSSTSSNLFRDHTFTQVQDIEELAELGRSLHICPYYATRGSLENAEIITLPYQYLLSESTRTSLGINLKDSIVVIDEAHNLIETINSIHSAQIALTDLLSCNEGLRKYFERFRNRLNPGNRVNLMKLMELCNTLARYIKINYKKPGQEISSSDIFGSSNMDTLNIHKLNKYIKKSKIASKIDTYIHSFEDEKNASEVKSSSTPLLFKVASFLSCLSNPAQEGRFFFEKGQVIKYMLLEPGKSFQSVLEDARCVILAGGTMQPISDLMENLFAGVPEEKISILSCDHVIPDANLRTYITQEPAFEFTFEKRQAPSLVNGALYNFFDKLSRSVPRSGGIVGFFPSYQYLDYVVDSWQREGLFDKLDHVRKIYFESKNGAEPLSAYSEAVAGGKGALLFAVVGGKLSEGINFQDDLCRAVVIAGLPFPNVFSGELLIKTRHLETKILRNGGSNHDAKNAAREFYETICMKAVNQSIGRAIRHANDYSLIFLLDKRYAKLEINSKLSKWVSKRLQPQSSVTDIMADTQRFFSLHSARQSGR</sequence>
<dbReference type="GeneID" id="11500334"/>
<dbReference type="InterPro" id="IPR045028">
    <property type="entry name" value="DinG/Rad3-like"/>
</dbReference>
<dbReference type="RefSeq" id="XP_003680210.1">
    <property type="nucleotide sequence ID" value="XM_003680162.1"/>
</dbReference>
<dbReference type="EMBL" id="HE616744">
    <property type="protein sequence ID" value="CCE90999.1"/>
    <property type="molecule type" value="Genomic_DNA"/>
</dbReference>
<dbReference type="NCBIfam" id="TIGR00604">
    <property type="entry name" value="rad3"/>
    <property type="match status" value="1"/>
</dbReference>
<keyword evidence="12" id="KW-0411">Iron-sulfur</keyword>
<dbReference type="FunCoup" id="G8ZR57">
    <property type="interactions" value="1038"/>
</dbReference>
<dbReference type="OrthoDB" id="267079at2759"/>
<evidence type="ECO:0000256" key="4">
    <source>
        <dbReference type="ARBA" id="ARBA00016387"/>
    </source>
</evidence>
<evidence type="ECO:0000256" key="7">
    <source>
        <dbReference type="ARBA" id="ARBA00022741"/>
    </source>
</evidence>
<evidence type="ECO:0000256" key="21">
    <source>
        <dbReference type="ARBA" id="ARBA00045702"/>
    </source>
</evidence>
<evidence type="ECO:0000256" key="14">
    <source>
        <dbReference type="ARBA" id="ARBA00023235"/>
    </source>
</evidence>
<dbReference type="FunFam" id="3.40.50.300:FF:001968">
    <property type="entry name" value="ATP-dependent DNA helicase CHL1"/>
    <property type="match status" value="1"/>
</dbReference>
<dbReference type="PROSITE" id="PS51193">
    <property type="entry name" value="HELICASE_ATP_BIND_2"/>
    <property type="match status" value="1"/>
</dbReference>
<evidence type="ECO:0000256" key="20">
    <source>
        <dbReference type="ARBA" id="ARBA00045008"/>
    </source>
</evidence>